<evidence type="ECO:0000256" key="3">
    <source>
        <dbReference type="ARBA" id="ARBA00023125"/>
    </source>
</evidence>
<dbReference type="InterPro" id="IPR052021">
    <property type="entry name" value="Type-I_RS_S_subunit"/>
</dbReference>
<proteinExistence type="inferred from homology"/>
<dbReference type="OrthoDB" id="9816225at2"/>
<feature type="domain" description="Type I restriction modification DNA specificity" evidence="5">
    <location>
        <begin position="314"/>
        <end position="434"/>
    </location>
</feature>
<dbReference type="RefSeq" id="WP_066336502.1">
    <property type="nucleotide sequence ID" value="NZ_CP017688.1"/>
</dbReference>
<dbReference type="PANTHER" id="PTHR30408">
    <property type="entry name" value="TYPE-1 RESTRICTION ENZYME ECOKI SPECIFICITY PROTEIN"/>
    <property type="match status" value="1"/>
</dbReference>
<comment type="caution">
    <text evidence="6">The sequence shown here is derived from an EMBL/GenBank/DDBJ whole genome shotgun (WGS) entry which is preliminary data.</text>
</comment>
<dbReference type="PANTHER" id="PTHR30408:SF12">
    <property type="entry name" value="TYPE I RESTRICTION ENZYME MJAVIII SPECIFICITY SUBUNIT"/>
    <property type="match status" value="1"/>
</dbReference>
<dbReference type="InterPro" id="IPR000055">
    <property type="entry name" value="Restrct_endonuc_typeI_TRD"/>
</dbReference>
<dbReference type="GO" id="GO:0003677">
    <property type="term" value="F:DNA binding"/>
    <property type="evidence" value="ECO:0007669"/>
    <property type="project" value="UniProtKB-KW"/>
</dbReference>
<keyword evidence="2" id="KW-0680">Restriction system</keyword>
<dbReference type="SUPFAM" id="SSF116734">
    <property type="entry name" value="DNA methylase specificity domain"/>
    <property type="match status" value="2"/>
</dbReference>
<comment type="similarity">
    <text evidence="1">Belongs to the type-I restriction system S methylase family.</text>
</comment>
<evidence type="ECO:0000313" key="6">
    <source>
        <dbReference type="EMBL" id="OCB74021.1"/>
    </source>
</evidence>
<gene>
    <name evidence="6" type="ORF">LPBF_11205</name>
</gene>
<dbReference type="InterPro" id="IPR044946">
    <property type="entry name" value="Restrct_endonuc_typeI_TRD_sf"/>
</dbReference>
<evidence type="ECO:0000256" key="4">
    <source>
        <dbReference type="SAM" id="Coils"/>
    </source>
</evidence>
<dbReference type="EMBL" id="LVEP01000040">
    <property type="protein sequence ID" value="OCB74021.1"/>
    <property type="molecule type" value="Genomic_DNA"/>
</dbReference>
<dbReference type="STRING" id="1763534.GCA_001831475_01475"/>
<keyword evidence="3" id="KW-0238">DNA-binding</keyword>
<accession>A0A1B9DWF0</accession>
<keyword evidence="7" id="KW-1185">Reference proteome</keyword>
<name>A0A1B9DWF0_9FLAO</name>
<reference evidence="6 7" key="1">
    <citation type="submission" date="2016-03" db="EMBL/GenBank/DDBJ databases">
        <authorList>
            <person name="Ploux O."/>
        </authorList>
    </citation>
    <scope>NUCLEOTIDE SEQUENCE [LARGE SCALE GENOMIC DNA]</scope>
    <source>
        <strain evidence="6 7">LPB0076</strain>
    </source>
</reference>
<keyword evidence="4" id="KW-0175">Coiled coil</keyword>
<feature type="coiled-coil region" evidence="4">
    <location>
        <begin position="181"/>
        <end position="218"/>
    </location>
</feature>
<evidence type="ECO:0000313" key="7">
    <source>
        <dbReference type="Proteomes" id="UP000093510"/>
    </source>
</evidence>
<evidence type="ECO:0000256" key="1">
    <source>
        <dbReference type="ARBA" id="ARBA00010923"/>
    </source>
</evidence>
<evidence type="ECO:0000259" key="5">
    <source>
        <dbReference type="Pfam" id="PF01420"/>
    </source>
</evidence>
<dbReference type="GO" id="GO:0009307">
    <property type="term" value="P:DNA restriction-modification system"/>
    <property type="evidence" value="ECO:0007669"/>
    <property type="project" value="UniProtKB-KW"/>
</dbReference>
<dbReference type="Gene3D" id="3.90.220.20">
    <property type="entry name" value="DNA methylase specificity domains"/>
    <property type="match status" value="2"/>
</dbReference>
<protein>
    <recommendedName>
        <fullName evidence="5">Type I restriction modification DNA specificity domain-containing protein</fullName>
    </recommendedName>
</protein>
<dbReference type="Proteomes" id="UP000093510">
    <property type="component" value="Unassembled WGS sequence"/>
</dbReference>
<evidence type="ECO:0000256" key="2">
    <source>
        <dbReference type="ARBA" id="ARBA00022747"/>
    </source>
</evidence>
<organism evidence="6 7">
    <name type="scientific">Flavobacterium crassostreae</name>
    <dbReference type="NCBI Taxonomy" id="1763534"/>
    <lineage>
        <taxon>Bacteria</taxon>
        <taxon>Pseudomonadati</taxon>
        <taxon>Bacteroidota</taxon>
        <taxon>Flavobacteriia</taxon>
        <taxon>Flavobacteriales</taxon>
        <taxon>Flavobacteriaceae</taxon>
        <taxon>Flavobacterium</taxon>
    </lineage>
</organism>
<dbReference type="Pfam" id="PF01420">
    <property type="entry name" value="Methylase_S"/>
    <property type="match status" value="1"/>
</dbReference>
<sequence>MENNKNMIITVPFSELKIWDVKSFYHQSDIFNKKYPVVLFGEFLTKPIISKVQIEDTKEYKILGARAYGKGAFVNRTVKGDTLKMRTYQQAKPNHLFWCKVDTKNGAFGIITEELADGVASSNMTFAKIETEKANPEFLQLLFKSKRINEYMDGYVSGTTNRKYIKPDQLRDEINIVLPSIEEQNRIVNNYKTKIDLAEKQINEANNLEIEIEKYLFDLIGVKKFEKKEIKKGLQLVNYSEISDWSMNNLEFSLWKSNKYPVTSIDLSKNLAIEIYRGKSPKYDINGKSYILNQKCNRWNFIDLQFKKTVSDNWFKSIDKDFLTREGDILINSTGEGTIGRASYINSNNEGLLYDSHLLMLRLNPKEVNPKYFTFLFNSSYGQSQVENIKSAQTTKQTELGVTNLKKIIFPIPPVEKQIEIVDFIENLDSKIRKLKVDSINNNDNALIEFENEIFNS</sequence>
<dbReference type="AlphaFoldDB" id="A0A1B9DWF0"/>